<feature type="compositionally biased region" description="Low complexity" evidence="1">
    <location>
        <begin position="168"/>
        <end position="179"/>
    </location>
</feature>
<gene>
    <name evidence="2" type="ORF">BP5553_02693</name>
</gene>
<feature type="region of interest" description="Disordered" evidence="1">
    <location>
        <begin position="91"/>
        <end position="204"/>
    </location>
</feature>
<accession>A0A370TS71</accession>
<sequence>MRMLMGKGEDEQLENGAYRQNVSSSITIATSSQQNFEESRLLASSNTLTSTPTRGHPEVRGRMSIEDILNPAPGAKFGCNGGRSQAFAKVSRTTKIGTRGGGRASRATDYRNQLSSQRKQSIGSRQRPYGDVPEPLRLSRRPRTSAASSPRSDIFSRGRRQPSSNLLRAGRSAAMASRSFVPRPASTRSMDTREPLPTTPEAWE</sequence>
<evidence type="ECO:0000313" key="2">
    <source>
        <dbReference type="EMBL" id="RDL38353.1"/>
    </source>
</evidence>
<evidence type="ECO:0000313" key="3">
    <source>
        <dbReference type="Proteomes" id="UP000254866"/>
    </source>
</evidence>
<organism evidence="2 3">
    <name type="scientific">Venustampulla echinocandica</name>
    <dbReference type="NCBI Taxonomy" id="2656787"/>
    <lineage>
        <taxon>Eukaryota</taxon>
        <taxon>Fungi</taxon>
        <taxon>Dikarya</taxon>
        <taxon>Ascomycota</taxon>
        <taxon>Pezizomycotina</taxon>
        <taxon>Leotiomycetes</taxon>
        <taxon>Helotiales</taxon>
        <taxon>Pleuroascaceae</taxon>
        <taxon>Venustampulla</taxon>
    </lineage>
</organism>
<dbReference type="Proteomes" id="UP000254866">
    <property type="component" value="Unassembled WGS sequence"/>
</dbReference>
<protein>
    <submittedName>
        <fullName evidence="2">Uncharacterized protein</fullName>
    </submittedName>
</protein>
<comment type="caution">
    <text evidence="2">The sequence shown here is derived from an EMBL/GenBank/DDBJ whole genome shotgun (WGS) entry which is preliminary data.</text>
</comment>
<dbReference type="RefSeq" id="XP_031871009.1">
    <property type="nucleotide sequence ID" value="XM_032011316.1"/>
</dbReference>
<name>A0A370TS71_9HELO</name>
<dbReference type="AlphaFoldDB" id="A0A370TS71"/>
<keyword evidence="3" id="KW-1185">Reference proteome</keyword>
<proteinExistence type="predicted"/>
<evidence type="ECO:0000256" key="1">
    <source>
        <dbReference type="SAM" id="MobiDB-lite"/>
    </source>
</evidence>
<feature type="compositionally biased region" description="Polar residues" evidence="1">
    <location>
        <begin position="110"/>
        <end position="124"/>
    </location>
</feature>
<dbReference type="GeneID" id="43595542"/>
<reference evidence="2 3" key="1">
    <citation type="journal article" date="2018" name="IMA Fungus">
        <title>IMA Genome-F 9: Draft genome sequence of Annulohypoxylon stygium, Aspergillus mulundensis, Berkeleyomyces basicola (syn. Thielaviopsis basicola), Ceratocystis smalleyi, two Cercospora beticola strains, Coleophoma cylindrospora, Fusarium fracticaudum, Phialophora cf. hyalina, and Morchella septimelata.</title>
        <authorList>
            <person name="Wingfield B.D."/>
            <person name="Bills G.F."/>
            <person name="Dong Y."/>
            <person name="Huang W."/>
            <person name="Nel W.J."/>
            <person name="Swalarsk-Parry B.S."/>
            <person name="Vaghefi N."/>
            <person name="Wilken P.M."/>
            <person name="An Z."/>
            <person name="de Beer Z.W."/>
            <person name="De Vos L."/>
            <person name="Chen L."/>
            <person name="Duong T.A."/>
            <person name="Gao Y."/>
            <person name="Hammerbacher A."/>
            <person name="Kikkert J.R."/>
            <person name="Li Y."/>
            <person name="Li H."/>
            <person name="Li K."/>
            <person name="Li Q."/>
            <person name="Liu X."/>
            <person name="Ma X."/>
            <person name="Naidoo K."/>
            <person name="Pethybridge S.J."/>
            <person name="Sun J."/>
            <person name="Steenkamp E.T."/>
            <person name="van der Nest M.A."/>
            <person name="van Wyk S."/>
            <person name="Wingfield M.J."/>
            <person name="Xiong C."/>
            <person name="Yue Q."/>
            <person name="Zhang X."/>
        </authorList>
    </citation>
    <scope>NUCLEOTIDE SEQUENCE [LARGE SCALE GENOMIC DNA]</scope>
    <source>
        <strain evidence="2 3">BP 5553</strain>
    </source>
</reference>
<dbReference type="EMBL" id="NPIC01000002">
    <property type="protein sequence ID" value="RDL38353.1"/>
    <property type="molecule type" value="Genomic_DNA"/>
</dbReference>